<evidence type="ECO:0000256" key="7">
    <source>
        <dbReference type="RuleBase" id="RU361218"/>
    </source>
</evidence>
<dbReference type="PRINTS" id="PR00259">
    <property type="entry name" value="TMFOUR"/>
</dbReference>
<evidence type="ECO:0000256" key="2">
    <source>
        <dbReference type="ARBA" id="ARBA00006840"/>
    </source>
</evidence>
<comment type="similarity">
    <text evidence="2 7">Belongs to the tetraspanin (TM4SF) family.</text>
</comment>
<accession>U5EYJ6</accession>
<name>U5EYJ6_9DIPT</name>
<feature type="transmembrane region" description="Helical" evidence="7">
    <location>
        <begin position="56"/>
        <end position="77"/>
    </location>
</feature>
<dbReference type="InterPro" id="IPR000301">
    <property type="entry name" value="Tetraspanin_animals"/>
</dbReference>
<dbReference type="Gene3D" id="1.10.1450.10">
    <property type="entry name" value="Tetraspanin"/>
    <property type="match status" value="1"/>
</dbReference>
<keyword evidence="3 7" id="KW-0812">Transmembrane</keyword>
<dbReference type="Pfam" id="PF00335">
    <property type="entry name" value="Tetraspanin"/>
    <property type="match status" value="1"/>
</dbReference>
<comment type="subcellular location">
    <subcellularLocation>
        <location evidence="1 7">Membrane</location>
        <topology evidence="1 7">Multi-pass membrane protein</topology>
    </subcellularLocation>
</comment>
<dbReference type="SUPFAM" id="SSF48652">
    <property type="entry name" value="Tetraspanin"/>
    <property type="match status" value="1"/>
</dbReference>
<feature type="disulfide bond" evidence="6">
    <location>
        <begin position="146"/>
        <end position="162"/>
    </location>
</feature>
<evidence type="ECO:0000256" key="1">
    <source>
        <dbReference type="ARBA" id="ARBA00004141"/>
    </source>
</evidence>
<dbReference type="InterPro" id="IPR008952">
    <property type="entry name" value="Tetraspanin_EC2_sf"/>
</dbReference>
<feature type="transmembrane region" description="Helical" evidence="7">
    <location>
        <begin position="12"/>
        <end position="36"/>
    </location>
</feature>
<evidence type="ECO:0000256" key="3">
    <source>
        <dbReference type="ARBA" id="ARBA00022692"/>
    </source>
</evidence>
<organism evidence="8">
    <name type="scientific">Corethrella appendiculata</name>
    <dbReference type="NCBI Taxonomy" id="1370023"/>
    <lineage>
        <taxon>Eukaryota</taxon>
        <taxon>Metazoa</taxon>
        <taxon>Ecdysozoa</taxon>
        <taxon>Arthropoda</taxon>
        <taxon>Hexapoda</taxon>
        <taxon>Insecta</taxon>
        <taxon>Pterygota</taxon>
        <taxon>Neoptera</taxon>
        <taxon>Endopterygota</taxon>
        <taxon>Diptera</taxon>
        <taxon>Nematocera</taxon>
        <taxon>Culicoidea</taxon>
        <taxon>Chaoboridae</taxon>
        <taxon>Corethrella</taxon>
    </lineage>
</organism>
<keyword evidence="4 7" id="KW-1133">Transmembrane helix</keyword>
<dbReference type="PANTHER" id="PTHR19282:SF521">
    <property type="entry name" value="IP01817P-RELATED"/>
    <property type="match status" value="1"/>
</dbReference>
<evidence type="ECO:0000256" key="6">
    <source>
        <dbReference type="PIRSR" id="PIRSR002419-1"/>
    </source>
</evidence>
<evidence type="ECO:0000256" key="5">
    <source>
        <dbReference type="ARBA" id="ARBA00023136"/>
    </source>
</evidence>
<proteinExistence type="evidence at transcript level"/>
<keyword evidence="5 7" id="KW-0472">Membrane</keyword>
<reference evidence="8" key="1">
    <citation type="journal article" date="2014" name="Insect Biochem. Mol. Biol.">
        <title>An insight into the sialome of the frog biting fly, Corethrella appendiculata.</title>
        <authorList>
            <person name="Ribeiro J.M.C."/>
            <person name="Chagas A.C."/>
            <person name="Pham V.M."/>
            <person name="Lounibos L.P."/>
            <person name="Calvo E."/>
        </authorList>
    </citation>
    <scope>NUCLEOTIDE SEQUENCE</scope>
    <source>
        <tissue evidence="8">Salivary glands</tissue>
    </source>
</reference>
<feature type="transmembrane region" description="Helical" evidence="7">
    <location>
        <begin position="89"/>
        <end position="109"/>
    </location>
</feature>
<evidence type="ECO:0000313" key="8">
    <source>
        <dbReference type="EMBL" id="JAB59556.1"/>
    </source>
</evidence>
<dbReference type="EMBL" id="GANO01000315">
    <property type="protein sequence ID" value="JAB59556.1"/>
    <property type="molecule type" value="mRNA"/>
</dbReference>
<dbReference type="PIRSF" id="PIRSF002419">
    <property type="entry name" value="Tetraspanin"/>
    <property type="match status" value="1"/>
</dbReference>
<dbReference type="AlphaFoldDB" id="U5EYJ6"/>
<keyword evidence="6" id="KW-1015">Disulfide bond</keyword>
<evidence type="ECO:0000256" key="4">
    <source>
        <dbReference type="ARBA" id="ARBA00022989"/>
    </source>
</evidence>
<feature type="transmembrane region" description="Helical" evidence="7">
    <location>
        <begin position="196"/>
        <end position="219"/>
    </location>
</feature>
<dbReference type="GO" id="GO:0005886">
    <property type="term" value="C:plasma membrane"/>
    <property type="evidence" value="ECO:0007669"/>
    <property type="project" value="TreeGrafter"/>
</dbReference>
<dbReference type="InterPro" id="IPR018499">
    <property type="entry name" value="Tetraspanin/Peripherin"/>
</dbReference>
<protein>
    <recommendedName>
        <fullName evidence="7">Tetraspanin</fullName>
    </recommendedName>
</protein>
<sequence>MGLSCGMSLIKYILFIFNLLCAICGIALIAIGAVILSKFNELDKLVEEHNAGAPPIALIVLGSIIFIISFFGCCGAIRESYCMSLTYGFFLLVLLIAQIVIAALIFIYIGDVVTAAKNAFDTIWENRSQQQNAEFLDVIQANLHCCGKTTFLEWGVPPLSCCGGNTIVGNVCNPTAIYLSGCRNAVGEFITGASHLLGWIAVGVAVIQFVGLISACCLANSIRNNERRYA</sequence>
<dbReference type="CDD" id="cd03127">
    <property type="entry name" value="tetraspanin_LEL"/>
    <property type="match status" value="1"/>
</dbReference>
<dbReference type="PANTHER" id="PTHR19282">
    <property type="entry name" value="TETRASPANIN"/>
    <property type="match status" value="1"/>
</dbReference>